<dbReference type="Proteomes" id="UP001558850">
    <property type="component" value="Unassembled WGS sequence"/>
</dbReference>
<organism evidence="1 2">
    <name type="scientific">Paraburkholderia phymatum</name>
    <dbReference type="NCBI Taxonomy" id="148447"/>
    <lineage>
        <taxon>Bacteria</taxon>
        <taxon>Pseudomonadati</taxon>
        <taxon>Pseudomonadota</taxon>
        <taxon>Betaproteobacteria</taxon>
        <taxon>Burkholderiales</taxon>
        <taxon>Burkholderiaceae</taxon>
        <taxon>Paraburkholderia</taxon>
    </lineage>
</organism>
<keyword evidence="1" id="KW-0813">Transport</keyword>
<dbReference type="EMBL" id="JBFRCH010000013">
    <property type="protein sequence ID" value="MEX3934400.1"/>
    <property type="molecule type" value="Genomic_DNA"/>
</dbReference>
<protein>
    <submittedName>
        <fullName evidence="1">Potassium channel family protein</fullName>
    </submittedName>
</protein>
<keyword evidence="2" id="KW-1185">Reference proteome</keyword>
<evidence type="ECO:0000313" key="2">
    <source>
        <dbReference type="Proteomes" id="UP001558850"/>
    </source>
</evidence>
<sequence length="109" mass="11887">MRTDCGSRSKAAQPFGYGDIAPTTPASRVFAVFVVLLGYGMLSLVFASIAAALIGREERALRREMHRDIKHLTGEIGRLHVELRALQETLVQSSNTPGEACRPAPREHG</sequence>
<evidence type="ECO:0000313" key="1">
    <source>
        <dbReference type="EMBL" id="MEX3934400.1"/>
    </source>
</evidence>
<keyword evidence="1" id="KW-0407">Ion channel</keyword>
<accession>A0ACC6U4J0</accession>
<gene>
    <name evidence="1" type="ORF">AB4Y32_21850</name>
</gene>
<keyword evidence="1" id="KW-0406">Ion transport</keyword>
<proteinExistence type="predicted"/>
<comment type="caution">
    <text evidence="1">The sequence shown here is derived from an EMBL/GenBank/DDBJ whole genome shotgun (WGS) entry which is preliminary data.</text>
</comment>
<reference evidence="1" key="1">
    <citation type="submission" date="2024-07" db="EMBL/GenBank/DDBJ databases">
        <title>A survey of Mimosa microsymbionts across Brazilian biomes reveals a high diversity of Paraburkholderia nodulating endemic species, but also that Cupriavidus is common as a symbiont of widespread species.</title>
        <authorList>
            <person name="Rouws L."/>
            <person name="Barauna A."/>
            <person name="Beukes C."/>
            <person name="Rouws J.R.C."/>
            <person name="De Faria S.M."/>
            <person name="Gross E."/>
            <person name="Bueno Dos Reis Junior F."/>
            <person name="Simon M.F."/>
            <person name="Maluk M."/>
            <person name="Odee D.W."/>
            <person name="Kenicer G."/>
            <person name="Young J.P.W."/>
            <person name="Reis V.M."/>
            <person name="Zilli J."/>
            <person name="James E.K."/>
        </authorList>
    </citation>
    <scope>NUCLEOTIDE SEQUENCE</scope>
    <source>
        <strain evidence="1">EG181B</strain>
    </source>
</reference>
<name>A0ACC6U4J0_9BURK</name>